<evidence type="ECO:0000313" key="2">
    <source>
        <dbReference type="EMBL" id="OGC55536.1"/>
    </source>
</evidence>
<feature type="domain" description="SpoVT-AbrB" evidence="1">
    <location>
        <begin position="6"/>
        <end position="47"/>
    </location>
</feature>
<dbReference type="GO" id="GO:0003677">
    <property type="term" value="F:DNA binding"/>
    <property type="evidence" value="ECO:0007669"/>
    <property type="project" value="InterPro"/>
</dbReference>
<dbReference type="InterPro" id="IPR007159">
    <property type="entry name" value="SpoVT-AbrB_dom"/>
</dbReference>
<dbReference type="SMART" id="SM00966">
    <property type="entry name" value="SpoVT_AbrB"/>
    <property type="match status" value="1"/>
</dbReference>
<organism evidence="2 3">
    <name type="scientific">candidate division WWE3 bacterium RIFCSPLOWO2_01_FULL_41_18</name>
    <dbReference type="NCBI Taxonomy" id="1802625"/>
    <lineage>
        <taxon>Bacteria</taxon>
        <taxon>Katanobacteria</taxon>
    </lineage>
</organism>
<dbReference type="Proteomes" id="UP000176504">
    <property type="component" value="Unassembled WGS sequence"/>
</dbReference>
<dbReference type="SUPFAM" id="SSF89447">
    <property type="entry name" value="AbrB/MazE/MraZ-like"/>
    <property type="match status" value="1"/>
</dbReference>
<reference evidence="2 3" key="1">
    <citation type="journal article" date="2016" name="Nat. Commun.">
        <title>Thousands of microbial genomes shed light on interconnected biogeochemical processes in an aquifer system.</title>
        <authorList>
            <person name="Anantharaman K."/>
            <person name="Brown C.T."/>
            <person name="Hug L.A."/>
            <person name="Sharon I."/>
            <person name="Castelle C.J."/>
            <person name="Probst A.J."/>
            <person name="Thomas B.C."/>
            <person name="Singh A."/>
            <person name="Wilkins M.J."/>
            <person name="Karaoz U."/>
            <person name="Brodie E.L."/>
            <person name="Williams K.H."/>
            <person name="Hubbard S.S."/>
            <person name="Banfield J.F."/>
        </authorList>
    </citation>
    <scope>NUCLEOTIDE SEQUENCE [LARGE SCALE GENOMIC DNA]</scope>
</reference>
<comment type="caution">
    <text evidence="2">The sequence shown here is derived from an EMBL/GenBank/DDBJ whole genome shotgun (WGS) entry which is preliminary data.</text>
</comment>
<evidence type="ECO:0000259" key="1">
    <source>
        <dbReference type="SMART" id="SM00966"/>
    </source>
</evidence>
<dbReference type="EMBL" id="MEVI01000002">
    <property type="protein sequence ID" value="OGC55536.1"/>
    <property type="molecule type" value="Genomic_DNA"/>
</dbReference>
<dbReference type="AlphaFoldDB" id="A0A1F4VE63"/>
<gene>
    <name evidence="2" type="ORF">A3A78_01105</name>
</gene>
<sequence>MIQKAFGIGNSVAVTIPKKVGIKPGTKVVFKMEDNKLIYEVLKHRSPTPQDKLIINTSGAFKIKVKNLKQVLKDLKDNQYDKKISFP</sequence>
<evidence type="ECO:0000313" key="3">
    <source>
        <dbReference type="Proteomes" id="UP000176504"/>
    </source>
</evidence>
<name>A0A1F4VE63_UNCKA</name>
<protein>
    <recommendedName>
        <fullName evidence="1">SpoVT-AbrB domain-containing protein</fullName>
    </recommendedName>
</protein>
<dbReference type="Gene3D" id="2.10.260.10">
    <property type="match status" value="1"/>
</dbReference>
<proteinExistence type="predicted"/>
<accession>A0A1F4VE63</accession>
<dbReference type="InterPro" id="IPR037914">
    <property type="entry name" value="SpoVT-AbrB_sf"/>
</dbReference>